<sequence>MTLTLSEMTIRNEKVLSHLRTYLYKISSYSNFDEAMKLRIFVDSEGDFTAFEAVEYMLGFTSSAHKLSDTIRSRYTPIESDYRTFNQAVARL</sequence>
<dbReference type="AlphaFoldDB" id="A0A0H5PWE2"/>
<geneLocation type="plasmid" evidence="1">
    <name>pRGRH0092</name>
</geneLocation>
<organism evidence="1">
    <name type="scientific">uncultured prokaryote</name>
    <dbReference type="NCBI Taxonomy" id="198431"/>
    <lineage>
        <taxon>unclassified sequences</taxon>
        <taxon>environmental samples</taxon>
    </lineage>
</organism>
<evidence type="ECO:0000313" key="1">
    <source>
        <dbReference type="EMBL" id="CRY93888.1"/>
    </source>
</evidence>
<name>A0A0H5PWE2_9ZZZZ</name>
<dbReference type="EMBL" id="LN852783">
    <property type="protein sequence ID" value="CRY93888.1"/>
    <property type="molecule type" value="Genomic_DNA"/>
</dbReference>
<reference evidence="1" key="2">
    <citation type="submission" date="2015-07" db="EMBL/GenBank/DDBJ databases">
        <title>Plasmids, circular viruses and viroids from rat gut.</title>
        <authorList>
            <person name="Jorgensen T.J."/>
            <person name="Hansen M.A."/>
            <person name="Xu Z."/>
            <person name="Tabak M.A."/>
            <person name="Sorensen S.J."/>
            <person name="Hansen L.H."/>
        </authorList>
    </citation>
    <scope>NUCLEOTIDE SEQUENCE</scope>
    <source>
        <plasmid evidence="1">pRGRH0092</plasmid>
    </source>
</reference>
<protein>
    <submittedName>
        <fullName evidence="1">Uncharacterized protein</fullName>
    </submittedName>
</protein>
<reference evidence="1" key="1">
    <citation type="submission" date="2015-06" db="EMBL/GenBank/DDBJ databases">
        <authorList>
            <person name="Joergensen T."/>
        </authorList>
    </citation>
    <scope>NUCLEOTIDE SEQUENCE</scope>
    <source>
        <plasmid evidence="1">pRGRH0092</plasmid>
    </source>
</reference>
<accession>A0A0H5PWE2</accession>
<keyword evidence="1" id="KW-0614">Plasmid</keyword>
<proteinExistence type="predicted"/>